<keyword evidence="2 5" id="KW-0255">Endonuclease</keyword>
<dbReference type="InterPro" id="IPR004088">
    <property type="entry name" value="KH_dom_type_1"/>
</dbReference>
<feature type="transmembrane region" description="Helical" evidence="5">
    <location>
        <begin position="6"/>
        <end position="27"/>
    </location>
</feature>
<dbReference type="NCBIfam" id="TIGR00277">
    <property type="entry name" value="HDIG"/>
    <property type="match status" value="1"/>
</dbReference>
<comment type="similarity">
    <text evidence="5">Belongs to the RNase Y family.</text>
</comment>
<dbReference type="SMART" id="SM00471">
    <property type="entry name" value="HDc"/>
    <property type="match status" value="1"/>
</dbReference>
<dbReference type="PANTHER" id="PTHR12826:SF15">
    <property type="entry name" value="RIBONUCLEASE Y"/>
    <property type="match status" value="1"/>
</dbReference>
<dbReference type="GO" id="GO:0005886">
    <property type="term" value="C:plasma membrane"/>
    <property type="evidence" value="ECO:0007669"/>
    <property type="project" value="UniProtKB-SubCell"/>
</dbReference>
<evidence type="ECO:0000256" key="4">
    <source>
        <dbReference type="ARBA" id="ARBA00022884"/>
    </source>
</evidence>
<evidence type="ECO:0000256" key="1">
    <source>
        <dbReference type="ARBA" id="ARBA00022722"/>
    </source>
</evidence>
<reference evidence="10" key="1">
    <citation type="submission" date="2020-07" db="EMBL/GenBank/DDBJ databases">
        <title>Huge and variable diversity of episymbiotic CPR bacteria and DPANN archaea in groundwater ecosystems.</title>
        <authorList>
            <person name="He C.Y."/>
            <person name="Keren R."/>
            <person name="Whittaker M."/>
            <person name="Farag I.F."/>
            <person name="Doudna J."/>
            <person name="Cate J.H.D."/>
            <person name="Banfield J.F."/>
        </authorList>
    </citation>
    <scope>NUCLEOTIDE SEQUENCE</scope>
    <source>
        <strain evidence="10">NC_groundwater_763_Ag_S-0.2um_68_21</strain>
    </source>
</reference>
<keyword evidence="5" id="KW-0472">Membrane</keyword>
<dbReference type="InterPro" id="IPR004087">
    <property type="entry name" value="KH_dom"/>
</dbReference>
<dbReference type="PANTHER" id="PTHR12826">
    <property type="entry name" value="RIBONUCLEASE Y"/>
    <property type="match status" value="1"/>
</dbReference>
<organism evidence="10 11">
    <name type="scientific">Tectimicrobiota bacterium</name>
    <dbReference type="NCBI Taxonomy" id="2528274"/>
    <lineage>
        <taxon>Bacteria</taxon>
        <taxon>Pseudomonadati</taxon>
        <taxon>Nitrospinota/Tectimicrobiota group</taxon>
        <taxon>Candidatus Tectimicrobiota</taxon>
    </lineage>
</organism>
<dbReference type="SUPFAM" id="SSF54791">
    <property type="entry name" value="Eukaryotic type KH-domain (KH-domain type I)"/>
    <property type="match status" value="1"/>
</dbReference>
<keyword evidence="1 5" id="KW-0540">Nuclease</keyword>
<dbReference type="PROSITE" id="PS50084">
    <property type="entry name" value="KH_TYPE_1"/>
    <property type="match status" value="1"/>
</dbReference>
<evidence type="ECO:0000256" key="5">
    <source>
        <dbReference type="HAMAP-Rule" id="MF_00335"/>
    </source>
</evidence>
<comment type="function">
    <text evidence="5">Endoribonuclease that initiates mRNA decay.</text>
</comment>
<dbReference type="SMART" id="SM00322">
    <property type="entry name" value="KH"/>
    <property type="match status" value="1"/>
</dbReference>
<dbReference type="Pfam" id="PF01966">
    <property type="entry name" value="HD"/>
    <property type="match status" value="1"/>
</dbReference>
<dbReference type="SUPFAM" id="SSF109604">
    <property type="entry name" value="HD-domain/PDEase-like"/>
    <property type="match status" value="1"/>
</dbReference>
<evidence type="ECO:0000256" key="2">
    <source>
        <dbReference type="ARBA" id="ARBA00022759"/>
    </source>
</evidence>
<dbReference type="PROSITE" id="PS51831">
    <property type="entry name" value="HD"/>
    <property type="match status" value="1"/>
</dbReference>
<sequence length="530" mass="59909">MSTMVWLEILAAVLGAGVGALVVMSVLRRRADEVLTRERQEFEARIQSLQAVAEATAQKEAERRVKEADVAHRAEMIRLREGLDKDLKERLDEIQKLERRVLQREESLDKRRETLDAKESSLERRERQLGERDEQLRRQEAHLKELQEQELRKLEAIAGLSAEAAKQELMDRFLEEAKQDIGAQIQRMEREAKERLEGEAKKALALAVERYSGDHVAESTVSVVDLPSDDMKGRIIGREGRNIRALEMATGVDIIIDDTPEAVVVSGFDKVRRETARLALEALVQDGRIHPGRIEDVVNKTKRELDRRIQEAGEEVLLELGIQGVHPELVKLLGRLRYRTSYSQNALLHSKEVAHLAGMLASELRIDPAMAKRAGLFHDIGKAVTHEQEGSHVQLGFDIAKRYNEPPQVLNAIVSHHEDEEPNCIESLLVKAADTLSAARPGARREMVQSYIKRLEALEKIAESFKGVEKCYAIQAGREIRVAVLPDQITDSQASFLARDIAKRIESERTYPGEILVTVIRETRYTATAR</sequence>
<dbReference type="HAMAP" id="MF_00335">
    <property type="entry name" value="RNase_Y"/>
    <property type="match status" value="1"/>
</dbReference>
<dbReference type="Proteomes" id="UP000782312">
    <property type="component" value="Unassembled WGS sequence"/>
</dbReference>
<accession>A0A932HYC9</accession>
<dbReference type="Pfam" id="PF00013">
    <property type="entry name" value="KH_1"/>
    <property type="match status" value="1"/>
</dbReference>
<feature type="domain" description="SAP" evidence="8">
    <location>
        <begin position="143"/>
        <end position="177"/>
    </location>
</feature>
<dbReference type="Gene3D" id="3.30.1370.10">
    <property type="entry name" value="K Homology domain, type 1"/>
    <property type="match status" value="1"/>
</dbReference>
<evidence type="ECO:0000313" key="10">
    <source>
        <dbReference type="EMBL" id="MBI3126111.1"/>
    </source>
</evidence>
<gene>
    <name evidence="5 10" type="primary">rny</name>
    <name evidence="10" type="ORF">HYZ11_00730</name>
</gene>
<dbReference type="NCBIfam" id="TIGR03319">
    <property type="entry name" value="RNase_Y"/>
    <property type="match status" value="1"/>
</dbReference>
<dbReference type="GO" id="GO:0003723">
    <property type="term" value="F:RNA binding"/>
    <property type="evidence" value="ECO:0007669"/>
    <property type="project" value="UniProtKB-UniRule"/>
</dbReference>
<evidence type="ECO:0000256" key="3">
    <source>
        <dbReference type="ARBA" id="ARBA00022801"/>
    </source>
</evidence>
<dbReference type="EMBL" id="JACPUR010000001">
    <property type="protein sequence ID" value="MBI3126111.1"/>
    <property type="molecule type" value="Genomic_DNA"/>
</dbReference>
<evidence type="ECO:0000313" key="11">
    <source>
        <dbReference type="Proteomes" id="UP000782312"/>
    </source>
</evidence>
<protein>
    <recommendedName>
        <fullName evidence="5 6">Ribonuclease Y</fullName>
        <shortName evidence="5">RNase Y</shortName>
        <ecNumber evidence="5 6">3.1.-.-</ecNumber>
    </recommendedName>
</protein>
<keyword evidence="5" id="KW-0812">Transmembrane</keyword>
<dbReference type="InterPro" id="IPR036612">
    <property type="entry name" value="KH_dom_type_1_sf"/>
</dbReference>
<evidence type="ECO:0000256" key="7">
    <source>
        <dbReference type="SAM" id="MobiDB-lite"/>
    </source>
</evidence>
<dbReference type="AlphaFoldDB" id="A0A932HYC9"/>
<feature type="domain" description="HD" evidence="9">
    <location>
        <begin position="346"/>
        <end position="439"/>
    </location>
</feature>
<keyword evidence="5" id="KW-1133">Transmembrane helix</keyword>
<name>A0A932HYC9_UNCTE</name>
<dbReference type="PROSITE" id="PS50800">
    <property type="entry name" value="SAP"/>
    <property type="match status" value="1"/>
</dbReference>
<comment type="caution">
    <text evidence="10">The sequence shown here is derived from an EMBL/GenBank/DDBJ whole genome shotgun (WGS) entry which is preliminary data.</text>
</comment>
<dbReference type="GO" id="GO:0016787">
    <property type="term" value="F:hydrolase activity"/>
    <property type="evidence" value="ECO:0007669"/>
    <property type="project" value="UniProtKB-KW"/>
</dbReference>
<dbReference type="CDD" id="cd22431">
    <property type="entry name" value="KH-I_RNaseY"/>
    <property type="match status" value="1"/>
</dbReference>
<evidence type="ECO:0000259" key="8">
    <source>
        <dbReference type="PROSITE" id="PS50800"/>
    </source>
</evidence>
<dbReference type="InterPro" id="IPR017705">
    <property type="entry name" value="Ribonuclease_Y"/>
</dbReference>
<dbReference type="GO" id="GO:0006402">
    <property type="term" value="P:mRNA catabolic process"/>
    <property type="evidence" value="ECO:0007669"/>
    <property type="project" value="UniProtKB-UniRule"/>
</dbReference>
<dbReference type="CDD" id="cd00077">
    <property type="entry name" value="HDc"/>
    <property type="match status" value="1"/>
</dbReference>
<keyword evidence="3 5" id="KW-0378">Hydrolase</keyword>
<keyword evidence="4 5" id="KW-0694">RNA-binding</keyword>
<proteinExistence type="inferred from homology"/>
<dbReference type="InterPro" id="IPR006674">
    <property type="entry name" value="HD_domain"/>
</dbReference>
<dbReference type="InterPro" id="IPR003034">
    <property type="entry name" value="SAP_dom"/>
</dbReference>
<keyword evidence="5" id="KW-1003">Cell membrane</keyword>
<evidence type="ECO:0000259" key="9">
    <source>
        <dbReference type="PROSITE" id="PS51831"/>
    </source>
</evidence>
<comment type="subcellular location">
    <subcellularLocation>
        <location evidence="5">Cell membrane</location>
        <topology evidence="5">Single-pass membrane protein</topology>
    </subcellularLocation>
</comment>
<dbReference type="Gene3D" id="1.10.3210.10">
    <property type="entry name" value="Hypothetical protein af1432"/>
    <property type="match status" value="1"/>
</dbReference>
<evidence type="ECO:0000256" key="6">
    <source>
        <dbReference type="NCBIfam" id="TIGR03319"/>
    </source>
</evidence>
<dbReference type="GO" id="GO:0004521">
    <property type="term" value="F:RNA endonuclease activity"/>
    <property type="evidence" value="ECO:0007669"/>
    <property type="project" value="UniProtKB-UniRule"/>
</dbReference>
<dbReference type="Pfam" id="PF12072">
    <property type="entry name" value="RNase_Y_N"/>
    <property type="match status" value="1"/>
</dbReference>
<dbReference type="InterPro" id="IPR006675">
    <property type="entry name" value="HDIG_dom"/>
</dbReference>
<dbReference type="InterPro" id="IPR003607">
    <property type="entry name" value="HD/PDEase_dom"/>
</dbReference>
<dbReference type="InterPro" id="IPR022711">
    <property type="entry name" value="RNase_Y_N"/>
</dbReference>
<dbReference type="EC" id="3.1.-.-" evidence="5 6"/>
<feature type="region of interest" description="Disordered" evidence="7">
    <location>
        <begin position="110"/>
        <end position="133"/>
    </location>
</feature>